<evidence type="ECO:0000313" key="4">
    <source>
        <dbReference type="Proteomes" id="UP001055868"/>
    </source>
</evidence>
<dbReference type="PANTHER" id="PTHR30244:SF34">
    <property type="entry name" value="DTDP-4-AMINO-4,6-DIDEOXYGALACTOSE TRANSAMINASE"/>
    <property type="match status" value="1"/>
</dbReference>
<protein>
    <submittedName>
        <fullName evidence="3">Aminotransferase class I/II-fold pyridoxal phosphate-dependent enzyme</fullName>
    </submittedName>
</protein>
<evidence type="ECO:0000256" key="2">
    <source>
        <dbReference type="RuleBase" id="RU004508"/>
    </source>
</evidence>
<dbReference type="InterPro" id="IPR015424">
    <property type="entry name" value="PyrdxlP-dep_Trfase"/>
</dbReference>
<keyword evidence="3" id="KW-0032">Aminotransferase</keyword>
<dbReference type="Gene3D" id="3.40.640.10">
    <property type="entry name" value="Type I PLP-dependent aspartate aminotransferase-like (Major domain)"/>
    <property type="match status" value="1"/>
</dbReference>
<dbReference type="CDD" id="cd00616">
    <property type="entry name" value="AHBA_syn"/>
    <property type="match status" value="1"/>
</dbReference>
<dbReference type="GO" id="GO:0008483">
    <property type="term" value="F:transaminase activity"/>
    <property type="evidence" value="ECO:0007669"/>
    <property type="project" value="UniProtKB-KW"/>
</dbReference>
<dbReference type="Gene3D" id="3.90.1150.10">
    <property type="entry name" value="Aspartate Aminotransferase, domain 1"/>
    <property type="match status" value="1"/>
</dbReference>
<dbReference type="InterPro" id="IPR015422">
    <property type="entry name" value="PyrdxlP-dep_Trfase_small"/>
</dbReference>
<dbReference type="PANTHER" id="PTHR30244">
    <property type="entry name" value="TRANSAMINASE"/>
    <property type="match status" value="1"/>
</dbReference>
<keyword evidence="4" id="KW-1185">Reference proteome</keyword>
<proteinExistence type="inferred from homology"/>
<name>A0ABY4N1N3_9MICO</name>
<dbReference type="SUPFAM" id="SSF53383">
    <property type="entry name" value="PLP-dependent transferases"/>
    <property type="match status" value="1"/>
</dbReference>
<sequence>MSPRIPLSVPTVGARERDALIAAVESGWIAPAGPQLDAFEARAAQLAGRDRAVAVSSGTAALHLALLVAGVRPGDVVVCPTLTFIASASSIVLAQATPMFVDSDETGSIDPALVDRALGEIGDSGRRVGAVLAVDLYGKVADHDRLQSIADAHGVPLVVDAAESLGATDAQGRRAGSAGLVSAFSFNGNKIATASSGGAVLTDDPALADRARHLATQAREPVLHYEHREIGFNYRLSNILAALGLAQLEQLDDFIAARRSHRAQYRALAEELPGLEILGGADRGDNCWMSSVLIDPEVAGTDAKAVQALLAEDGIESRPVFAPMHGQPVFADAERYPRLLNGVADRLYRTGLSLPSSPASSPEDISEVCERIRVILRTAAPRASAARPVASGDRL</sequence>
<dbReference type="EMBL" id="CP097218">
    <property type="protein sequence ID" value="UQN28458.1"/>
    <property type="molecule type" value="Genomic_DNA"/>
</dbReference>
<dbReference type="Proteomes" id="UP001055868">
    <property type="component" value="Chromosome"/>
</dbReference>
<accession>A0ABY4N1N3</accession>
<reference evidence="3" key="1">
    <citation type="submission" date="2022-05" db="EMBL/GenBank/DDBJ databases">
        <title>Genomic analysis of Brachybacterium sp. CBA3104.</title>
        <authorList>
            <person name="Roh S.W."/>
            <person name="Kim Y.B."/>
            <person name="Kim Y."/>
        </authorList>
    </citation>
    <scope>NUCLEOTIDE SEQUENCE</scope>
    <source>
        <strain evidence="3">CBA3104</strain>
    </source>
</reference>
<comment type="similarity">
    <text evidence="2">Belongs to the DegT/DnrJ/EryC1 family.</text>
</comment>
<dbReference type="Pfam" id="PF01041">
    <property type="entry name" value="DegT_DnrJ_EryC1"/>
    <property type="match status" value="1"/>
</dbReference>
<gene>
    <name evidence="3" type="ORF">M4486_12500</name>
</gene>
<evidence type="ECO:0000313" key="3">
    <source>
        <dbReference type="EMBL" id="UQN28458.1"/>
    </source>
</evidence>
<keyword evidence="3" id="KW-0808">Transferase</keyword>
<evidence type="ECO:0000256" key="1">
    <source>
        <dbReference type="ARBA" id="ARBA00001933"/>
    </source>
</evidence>
<dbReference type="PIRSF" id="PIRSF000390">
    <property type="entry name" value="PLP_StrS"/>
    <property type="match status" value="1"/>
</dbReference>
<keyword evidence="2" id="KW-0663">Pyridoxal phosphate</keyword>
<comment type="cofactor">
    <cofactor evidence="1">
        <name>pyridoxal 5'-phosphate</name>
        <dbReference type="ChEBI" id="CHEBI:597326"/>
    </cofactor>
</comment>
<organism evidence="3 4">
    <name type="scientific">Brachybacterium kimchii</name>
    <dbReference type="NCBI Taxonomy" id="2942909"/>
    <lineage>
        <taxon>Bacteria</taxon>
        <taxon>Bacillati</taxon>
        <taxon>Actinomycetota</taxon>
        <taxon>Actinomycetes</taxon>
        <taxon>Micrococcales</taxon>
        <taxon>Dermabacteraceae</taxon>
        <taxon>Brachybacterium</taxon>
    </lineage>
</organism>
<dbReference type="InterPro" id="IPR015421">
    <property type="entry name" value="PyrdxlP-dep_Trfase_major"/>
</dbReference>
<dbReference type="InterPro" id="IPR000653">
    <property type="entry name" value="DegT/StrS_aminotransferase"/>
</dbReference>
<dbReference type="RefSeq" id="WP_249477543.1">
    <property type="nucleotide sequence ID" value="NZ_CP097218.1"/>
</dbReference>